<name>A0A067T029_GALM3</name>
<accession>A0A067T029</accession>
<feature type="non-terminal residue" evidence="1">
    <location>
        <position position="1"/>
    </location>
</feature>
<dbReference type="Proteomes" id="UP000027222">
    <property type="component" value="Unassembled WGS sequence"/>
</dbReference>
<dbReference type="EMBL" id="KL142378">
    <property type="protein sequence ID" value="KDR76456.1"/>
    <property type="molecule type" value="Genomic_DNA"/>
</dbReference>
<dbReference type="STRING" id="685588.A0A067T029"/>
<dbReference type="AlphaFoldDB" id="A0A067T029"/>
<reference evidence="2" key="1">
    <citation type="journal article" date="2014" name="Proc. Natl. Acad. Sci. U.S.A.">
        <title>Extensive sampling of basidiomycete genomes demonstrates inadequacy of the white-rot/brown-rot paradigm for wood decay fungi.</title>
        <authorList>
            <person name="Riley R."/>
            <person name="Salamov A.A."/>
            <person name="Brown D.W."/>
            <person name="Nagy L.G."/>
            <person name="Floudas D."/>
            <person name="Held B.W."/>
            <person name="Levasseur A."/>
            <person name="Lombard V."/>
            <person name="Morin E."/>
            <person name="Otillar R."/>
            <person name="Lindquist E.A."/>
            <person name="Sun H."/>
            <person name="LaButti K.M."/>
            <person name="Schmutz J."/>
            <person name="Jabbour D."/>
            <person name="Luo H."/>
            <person name="Baker S.E."/>
            <person name="Pisabarro A.G."/>
            <person name="Walton J.D."/>
            <person name="Blanchette R.A."/>
            <person name="Henrissat B."/>
            <person name="Martin F."/>
            <person name="Cullen D."/>
            <person name="Hibbett D.S."/>
            <person name="Grigoriev I.V."/>
        </authorList>
    </citation>
    <scope>NUCLEOTIDE SEQUENCE [LARGE SCALE GENOMIC DNA]</scope>
    <source>
        <strain evidence="2">CBS 339.88</strain>
    </source>
</reference>
<gene>
    <name evidence="1" type="ORF">GALMADRAFT_67318</name>
</gene>
<sequence>RSRRQEFTDLAHDACSLVYTIVIECRKMMQDGQQIPKDIHVHIVELALHLSEIERFSEEKLERGRFQRFINHTKDVDEITRYRALLRQSLDTFLVRFLS</sequence>
<evidence type="ECO:0000313" key="2">
    <source>
        <dbReference type="Proteomes" id="UP000027222"/>
    </source>
</evidence>
<evidence type="ECO:0000313" key="1">
    <source>
        <dbReference type="EMBL" id="KDR76456.1"/>
    </source>
</evidence>
<dbReference type="HOGENOM" id="CLU_2326309_0_0_1"/>
<protein>
    <submittedName>
        <fullName evidence="1">Uncharacterized protein</fullName>
    </submittedName>
</protein>
<dbReference type="OrthoDB" id="192148at2759"/>
<keyword evidence="2" id="KW-1185">Reference proteome</keyword>
<proteinExistence type="predicted"/>
<organism evidence="1 2">
    <name type="scientific">Galerina marginata (strain CBS 339.88)</name>
    <dbReference type="NCBI Taxonomy" id="685588"/>
    <lineage>
        <taxon>Eukaryota</taxon>
        <taxon>Fungi</taxon>
        <taxon>Dikarya</taxon>
        <taxon>Basidiomycota</taxon>
        <taxon>Agaricomycotina</taxon>
        <taxon>Agaricomycetes</taxon>
        <taxon>Agaricomycetidae</taxon>
        <taxon>Agaricales</taxon>
        <taxon>Agaricineae</taxon>
        <taxon>Strophariaceae</taxon>
        <taxon>Galerina</taxon>
    </lineage>
</organism>